<name>A0A834RY00_9PLEO</name>
<evidence type="ECO:0000313" key="4">
    <source>
        <dbReference type="Proteomes" id="UP000245464"/>
    </source>
</evidence>
<feature type="transmembrane region" description="Helical" evidence="2">
    <location>
        <begin position="79"/>
        <end position="103"/>
    </location>
</feature>
<dbReference type="GeneID" id="90956308"/>
<protein>
    <submittedName>
        <fullName evidence="3">Uncharacterized protein</fullName>
    </submittedName>
</protein>
<evidence type="ECO:0000256" key="2">
    <source>
        <dbReference type="SAM" id="Phobius"/>
    </source>
</evidence>
<feature type="compositionally biased region" description="Polar residues" evidence="1">
    <location>
        <begin position="243"/>
        <end position="260"/>
    </location>
</feature>
<accession>A0A834RY00</accession>
<organism evidence="3 4">
    <name type="scientific">Pyrenophora tritici-repentis</name>
    <dbReference type="NCBI Taxonomy" id="45151"/>
    <lineage>
        <taxon>Eukaryota</taxon>
        <taxon>Fungi</taxon>
        <taxon>Dikarya</taxon>
        <taxon>Ascomycota</taxon>
        <taxon>Pezizomycotina</taxon>
        <taxon>Dothideomycetes</taxon>
        <taxon>Pleosporomycetidae</taxon>
        <taxon>Pleosporales</taxon>
        <taxon>Pleosporineae</taxon>
        <taxon>Pleosporaceae</taxon>
        <taxon>Pyrenophora</taxon>
    </lineage>
</organism>
<feature type="region of interest" description="Disordered" evidence="1">
    <location>
        <begin position="243"/>
        <end position="263"/>
    </location>
</feature>
<keyword evidence="2" id="KW-0812">Transmembrane</keyword>
<gene>
    <name evidence="3" type="ORF">PtrM4_093300</name>
</gene>
<dbReference type="Proteomes" id="UP000245464">
    <property type="component" value="Chromosome 4"/>
</dbReference>
<evidence type="ECO:0000256" key="1">
    <source>
        <dbReference type="SAM" id="MobiDB-lite"/>
    </source>
</evidence>
<sequence length="456" mass="49859">MSYNMGYYLFTDLHTKTAPPITITATTTTASATMRAATKFITPPSNYRPPFPSPKLPFATIAETLTSHLFSSTPLPLDLAHYTPILLAFTAGAVVGTGIYTYIHRYKISRAKVKLAIFHMVHWLENLPNIKQRFANPKELIAFVQKEVDEMVKEYGQLSKSEGKETVKAAEMPSSPPRDVRDGGAPTMSQAAVGEYAVSSSVLEDEDVKMTGYDSHTPAPTQESELPTIPNRVFEDLTQMPMSTLDRNPFNYPSDSSSPESIGDVETLAPSAIQGRSTYKYAPSSSGSFPERVEDAAIPTPSTPDQNPYNYPSDPSSPEAVEEAATPVLSSAQGFSKYLLNNSILRRAPKSTELLPSVQPAQTETSTKAVRPTIQFPAPYSDTLLCTLPEGISPQQSPPEGTTQYRAAGTKKMYREIEQGRSLRRGIRNFFGMKNPENEEEAKSSTPIASPAAQEV</sequence>
<feature type="region of interest" description="Disordered" evidence="1">
    <location>
        <begin position="433"/>
        <end position="456"/>
    </location>
</feature>
<feature type="compositionally biased region" description="Low complexity" evidence="1">
    <location>
        <begin position="307"/>
        <end position="318"/>
    </location>
</feature>
<proteinExistence type="predicted"/>
<dbReference type="KEGG" id="ptrr:90956308"/>
<comment type="caution">
    <text evidence="3">The sequence shown here is derived from an EMBL/GenBank/DDBJ whole genome shotgun (WGS) entry which is preliminary data.</text>
</comment>
<evidence type="ECO:0000313" key="3">
    <source>
        <dbReference type="EMBL" id="KAF7571830.1"/>
    </source>
</evidence>
<dbReference type="EMBL" id="NQIK02000004">
    <property type="protein sequence ID" value="KAF7571830.1"/>
    <property type="molecule type" value="Genomic_DNA"/>
</dbReference>
<keyword evidence="2" id="KW-0472">Membrane</keyword>
<keyword evidence="2" id="KW-1133">Transmembrane helix</keyword>
<dbReference type="AlphaFoldDB" id="A0A834RY00"/>
<dbReference type="RefSeq" id="XP_065962706.1">
    <property type="nucleotide sequence ID" value="XM_066107038.1"/>
</dbReference>
<feature type="region of interest" description="Disordered" evidence="1">
    <location>
        <begin position="276"/>
        <end position="325"/>
    </location>
</feature>
<feature type="region of interest" description="Disordered" evidence="1">
    <location>
        <begin position="162"/>
        <end position="186"/>
    </location>
</feature>
<reference evidence="3 4" key="1">
    <citation type="journal article" date="2018" name="BMC Genomics">
        <title>Comparative genomics of the wheat fungal pathogen Pyrenophora tritici-repentis reveals chromosomal variations and genome plasticity.</title>
        <authorList>
            <person name="Moolhuijzen P."/>
            <person name="See P.T."/>
            <person name="Hane J.K."/>
            <person name="Shi G."/>
            <person name="Liu Z."/>
            <person name="Oliver R.P."/>
            <person name="Moffat C.S."/>
        </authorList>
    </citation>
    <scope>NUCLEOTIDE SEQUENCE [LARGE SCALE GENOMIC DNA]</scope>
    <source>
        <strain evidence="3">M4</strain>
    </source>
</reference>